<dbReference type="PRINTS" id="PR00171">
    <property type="entry name" value="SUGRTRNSPORT"/>
</dbReference>
<sequence>MAAINKAFVPDDDFKETSRRQDRSTTTLNKDTAICHVDIEGRIDDSTARKLSQILATLPALLGAFVLGTYLGWASPVMPQMKIAANNNNLTTAKSSNGAVNELLDEKQERNIWHLLLDEDQMSWVGSLINVGAVVGCLCGGFLMDKFGRKVILAVVFMLYTIGYLLITLAVDPSMLYIGRIVGGLAGGMCCVVAPSYIGETTTISMRGALGMLFSAMMSAGILATSLLGWLDWRWISAICTVFPVLVLVGVVFVPDSPYFLVKQGRLEEAEVALLWLRGQNYNYVKAELSRIEALIMEDAAQESRFSDIIKPAVYKPVLIGIGLMVFQQLSGINAALFNSVEIFRLSGSSLDGLVSAVILNFVLLIAALSSSILVERLGRKILFLVSEGLTCLSVVALGGYFYVLENDPETAQKFGWVPLTLLIIFIAVFAAGVGPLPWLVAGEVMPAKFKGPGSSIVAFTNWITSFIVTKVFIDMQRSLTNAGTFWVFGSLCFIGILFGVFILPETKGKTPEQIQSLFSTNSDDVTEERQQKTASSGGVEQQQQPSRF</sequence>
<feature type="transmembrane region" description="Helical" evidence="10">
    <location>
        <begin position="382"/>
        <end position="404"/>
    </location>
</feature>
<evidence type="ECO:0000256" key="4">
    <source>
        <dbReference type="ARBA" id="ARBA00022989"/>
    </source>
</evidence>
<feature type="region of interest" description="Disordered" evidence="9">
    <location>
        <begin position="519"/>
        <end position="549"/>
    </location>
</feature>
<evidence type="ECO:0000256" key="3">
    <source>
        <dbReference type="ARBA" id="ARBA00022692"/>
    </source>
</evidence>
<dbReference type="InterPro" id="IPR036259">
    <property type="entry name" value="MFS_trans_sf"/>
</dbReference>
<evidence type="ECO:0000256" key="5">
    <source>
        <dbReference type="ARBA" id="ARBA00023136"/>
    </source>
</evidence>
<comment type="similarity">
    <text evidence="7">Belongs to the major facilitator superfamily. Sugar transporter (TC 2.A.1.1) family. Trehalose transporter subfamily.</text>
</comment>
<dbReference type="PROSITE" id="PS00217">
    <property type="entry name" value="SUGAR_TRANSPORT_2"/>
    <property type="match status" value="1"/>
</dbReference>
<evidence type="ECO:0000256" key="6">
    <source>
        <dbReference type="ARBA" id="ARBA00023180"/>
    </source>
</evidence>
<comment type="subcellular location">
    <subcellularLocation>
        <location evidence="1">Cell membrane</location>
        <topology evidence="1">Multi-pass membrane protein</topology>
    </subcellularLocation>
</comment>
<feature type="transmembrane region" description="Helical" evidence="10">
    <location>
        <begin position="124"/>
        <end position="144"/>
    </location>
</feature>
<evidence type="ECO:0000256" key="2">
    <source>
        <dbReference type="ARBA" id="ARBA00022475"/>
    </source>
</evidence>
<protein>
    <recommendedName>
        <fullName evidence="11">Major facilitator superfamily (MFS) profile domain-containing protein</fullName>
    </recommendedName>
</protein>
<comment type="caution">
    <text evidence="12">The sequence shown here is derived from an EMBL/GenBank/DDBJ whole genome shotgun (WGS) entry which is preliminary data.</text>
</comment>
<feature type="transmembrane region" description="Helical" evidence="10">
    <location>
        <begin position="416"/>
        <end position="442"/>
    </location>
</feature>
<dbReference type="AlphaFoldDB" id="A0A8J2S4J9"/>
<feature type="transmembrane region" description="Helical" evidence="10">
    <location>
        <begin position="177"/>
        <end position="198"/>
    </location>
</feature>
<dbReference type="PANTHER" id="PTHR48021">
    <property type="match status" value="1"/>
</dbReference>
<feature type="transmembrane region" description="Helical" evidence="10">
    <location>
        <begin position="454"/>
        <end position="474"/>
    </location>
</feature>
<dbReference type="OrthoDB" id="6612291at2759"/>
<gene>
    <name evidence="12" type="ORF">DGAL_LOCUS14009</name>
</gene>
<feature type="transmembrane region" description="Helical" evidence="10">
    <location>
        <begin position="54"/>
        <end position="73"/>
    </location>
</feature>
<dbReference type="Pfam" id="PF00083">
    <property type="entry name" value="Sugar_tr"/>
    <property type="match status" value="1"/>
</dbReference>
<keyword evidence="6" id="KW-0325">Glycoprotein</keyword>
<accession>A0A8J2S4J9</accession>
<evidence type="ECO:0000259" key="11">
    <source>
        <dbReference type="PROSITE" id="PS50850"/>
    </source>
</evidence>
<dbReference type="GO" id="GO:0051119">
    <property type="term" value="F:sugar transmembrane transporter activity"/>
    <property type="evidence" value="ECO:0007669"/>
    <property type="project" value="InterPro"/>
</dbReference>
<dbReference type="NCBIfam" id="TIGR00879">
    <property type="entry name" value="SP"/>
    <property type="match status" value="1"/>
</dbReference>
<dbReference type="EMBL" id="CAKKLH010000303">
    <property type="protein sequence ID" value="CAH0110442.1"/>
    <property type="molecule type" value="Genomic_DNA"/>
</dbReference>
<keyword evidence="13" id="KW-1185">Reference proteome</keyword>
<feature type="transmembrane region" description="Helical" evidence="10">
    <location>
        <begin position="151"/>
        <end position="171"/>
    </location>
</feature>
<dbReference type="InterPro" id="IPR005828">
    <property type="entry name" value="MFS_sugar_transport-like"/>
</dbReference>
<dbReference type="GO" id="GO:0005886">
    <property type="term" value="C:plasma membrane"/>
    <property type="evidence" value="ECO:0007669"/>
    <property type="project" value="UniProtKB-SubCell"/>
</dbReference>
<dbReference type="InterPro" id="IPR044775">
    <property type="entry name" value="MFS_ERD6/Tret1-like"/>
</dbReference>
<proteinExistence type="inferred from homology"/>
<evidence type="ECO:0000256" key="1">
    <source>
        <dbReference type="ARBA" id="ARBA00004651"/>
    </source>
</evidence>
<keyword evidence="3 10" id="KW-0812">Transmembrane</keyword>
<dbReference type="Proteomes" id="UP000789390">
    <property type="component" value="Unassembled WGS sequence"/>
</dbReference>
<feature type="domain" description="Major facilitator superfamily (MFS) profile" evidence="11">
    <location>
        <begin position="56"/>
        <end position="508"/>
    </location>
</feature>
<keyword evidence="8" id="KW-0813">Transport</keyword>
<dbReference type="Gene3D" id="1.20.1250.20">
    <property type="entry name" value="MFS general substrate transporter like domains"/>
    <property type="match status" value="2"/>
</dbReference>
<evidence type="ECO:0000256" key="7">
    <source>
        <dbReference type="ARBA" id="ARBA00024348"/>
    </source>
</evidence>
<feature type="transmembrane region" description="Helical" evidence="10">
    <location>
        <begin position="313"/>
        <end position="333"/>
    </location>
</feature>
<dbReference type="PANTHER" id="PTHR48021:SF1">
    <property type="entry name" value="GH07001P-RELATED"/>
    <property type="match status" value="1"/>
</dbReference>
<dbReference type="InterPro" id="IPR020846">
    <property type="entry name" value="MFS_dom"/>
</dbReference>
<dbReference type="CDD" id="cd17358">
    <property type="entry name" value="MFS_GLUT6_8_Class3_like"/>
    <property type="match status" value="1"/>
</dbReference>
<dbReference type="PROSITE" id="PS00216">
    <property type="entry name" value="SUGAR_TRANSPORT_1"/>
    <property type="match status" value="1"/>
</dbReference>
<keyword evidence="5 10" id="KW-0472">Membrane</keyword>
<evidence type="ECO:0000256" key="9">
    <source>
        <dbReference type="SAM" id="MobiDB-lite"/>
    </source>
</evidence>
<name>A0A8J2S4J9_9CRUS</name>
<reference evidence="12" key="1">
    <citation type="submission" date="2021-11" db="EMBL/GenBank/DDBJ databases">
        <authorList>
            <person name="Schell T."/>
        </authorList>
    </citation>
    <scope>NUCLEOTIDE SEQUENCE</scope>
    <source>
        <strain evidence="12">M5</strain>
    </source>
</reference>
<keyword evidence="2" id="KW-1003">Cell membrane</keyword>
<evidence type="ECO:0000256" key="8">
    <source>
        <dbReference type="RuleBase" id="RU003346"/>
    </source>
</evidence>
<feature type="transmembrane region" description="Helical" evidence="10">
    <location>
        <begin position="353"/>
        <end position="375"/>
    </location>
</feature>
<dbReference type="PROSITE" id="PS50850">
    <property type="entry name" value="MFS"/>
    <property type="match status" value="1"/>
</dbReference>
<feature type="compositionally biased region" description="Polar residues" evidence="9">
    <location>
        <begin position="533"/>
        <end position="549"/>
    </location>
</feature>
<organism evidence="12 13">
    <name type="scientific">Daphnia galeata</name>
    <dbReference type="NCBI Taxonomy" id="27404"/>
    <lineage>
        <taxon>Eukaryota</taxon>
        <taxon>Metazoa</taxon>
        <taxon>Ecdysozoa</taxon>
        <taxon>Arthropoda</taxon>
        <taxon>Crustacea</taxon>
        <taxon>Branchiopoda</taxon>
        <taxon>Diplostraca</taxon>
        <taxon>Cladocera</taxon>
        <taxon>Anomopoda</taxon>
        <taxon>Daphniidae</taxon>
        <taxon>Daphnia</taxon>
    </lineage>
</organism>
<feature type="transmembrane region" description="Helical" evidence="10">
    <location>
        <begin position="210"/>
        <end position="229"/>
    </location>
</feature>
<dbReference type="InterPro" id="IPR005829">
    <property type="entry name" value="Sugar_transporter_CS"/>
</dbReference>
<feature type="transmembrane region" description="Helical" evidence="10">
    <location>
        <begin position="486"/>
        <end position="504"/>
    </location>
</feature>
<dbReference type="InterPro" id="IPR003663">
    <property type="entry name" value="Sugar/inositol_transpt"/>
</dbReference>
<feature type="transmembrane region" description="Helical" evidence="10">
    <location>
        <begin position="235"/>
        <end position="254"/>
    </location>
</feature>
<dbReference type="FunFam" id="1.20.1250.20:FF:000055">
    <property type="entry name" value="Facilitated trehalose transporter Tret1-2 homolog"/>
    <property type="match status" value="1"/>
</dbReference>
<keyword evidence="4 10" id="KW-1133">Transmembrane helix</keyword>
<dbReference type="InterPro" id="IPR050549">
    <property type="entry name" value="MFS_Trehalose_Transporter"/>
</dbReference>
<dbReference type="SUPFAM" id="SSF103473">
    <property type="entry name" value="MFS general substrate transporter"/>
    <property type="match status" value="1"/>
</dbReference>
<evidence type="ECO:0000313" key="13">
    <source>
        <dbReference type="Proteomes" id="UP000789390"/>
    </source>
</evidence>
<evidence type="ECO:0000256" key="10">
    <source>
        <dbReference type="SAM" id="Phobius"/>
    </source>
</evidence>
<evidence type="ECO:0000313" key="12">
    <source>
        <dbReference type="EMBL" id="CAH0110442.1"/>
    </source>
</evidence>